<evidence type="ECO:0008006" key="3">
    <source>
        <dbReference type="Google" id="ProtNLM"/>
    </source>
</evidence>
<evidence type="ECO:0000313" key="1">
    <source>
        <dbReference type="EMBL" id="KGO79250.1"/>
    </source>
</evidence>
<reference evidence="1 2" key="1">
    <citation type="submission" date="2013-09" db="EMBL/GenBank/DDBJ databases">
        <authorList>
            <person name="Zeng Z."/>
            <person name="Chen C."/>
        </authorList>
    </citation>
    <scope>NUCLEOTIDE SEQUENCE [LARGE SCALE GENOMIC DNA]</scope>
    <source>
        <strain evidence="1 2">F44-8</strain>
    </source>
</reference>
<comment type="caution">
    <text evidence="1">The sequence shown here is derived from an EMBL/GenBank/DDBJ whole genome shotgun (WGS) entry which is preliminary data.</text>
</comment>
<dbReference type="EMBL" id="JRLV01000019">
    <property type="protein sequence ID" value="KGO79250.1"/>
    <property type="molecule type" value="Genomic_DNA"/>
</dbReference>
<protein>
    <recommendedName>
        <fullName evidence="3">Calx-beta domain-containing protein</fullName>
    </recommendedName>
</protein>
<organism evidence="1 2">
    <name type="scientific">Flavobacterium beibuense F44-8</name>
    <dbReference type="NCBI Taxonomy" id="1406840"/>
    <lineage>
        <taxon>Bacteria</taxon>
        <taxon>Pseudomonadati</taxon>
        <taxon>Bacteroidota</taxon>
        <taxon>Flavobacteriia</taxon>
        <taxon>Flavobacteriales</taxon>
        <taxon>Flavobacteriaceae</taxon>
        <taxon>Flavobacterium</taxon>
    </lineage>
</organism>
<dbReference type="AlphaFoldDB" id="A0A0A2LSX0"/>
<keyword evidence="2" id="KW-1185">Reference proteome</keyword>
<dbReference type="PROSITE" id="PS51257">
    <property type="entry name" value="PROKAR_LIPOPROTEIN"/>
    <property type="match status" value="1"/>
</dbReference>
<dbReference type="Proteomes" id="UP000030129">
    <property type="component" value="Unassembled WGS sequence"/>
</dbReference>
<accession>A0A0A2LSX0</accession>
<evidence type="ECO:0000313" key="2">
    <source>
        <dbReference type="Proteomes" id="UP000030129"/>
    </source>
</evidence>
<dbReference type="STRING" id="1406840.Q763_14510"/>
<name>A0A0A2LSX0_9FLAO</name>
<dbReference type="RefSeq" id="WP_035135462.1">
    <property type="nucleotide sequence ID" value="NZ_JRLV01000019.1"/>
</dbReference>
<proteinExistence type="predicted"/>
<sequence length="280" mass="30413">MKNLLKIFCLAAIVASCDDVEPTVFNGEDPSNVTLLSFSSDVYSLPVERDANGATTITFTSSTLSNSDRVYNIEVIAGTANAATYNVPATLTIPAGEYVGTMSITGQDNNLVDEEIKDFTIKIPDTNFNGESLGFSEAQVRVYEVCPLLSEFTGSYTASAVESMFTDPVIFDDSNVTLSVGDNDYERVFDINPYPGYVGSSRTVRLNFQCDYVNLGGVVQTGLRCNDDGDLQFTWGPADTDNRAPYNTEDDSTINVNFLENTTNACGYGPNQSSFMLTKN</sequence>
<gene>
    <name evidence="1" type="ORF">Q763_14510</name>
</gene>